<feature type="region of interest" description="Disordered" evidence="1">
    <location>
        <begin position="149"/>
        <end position="337"/>
    </location>
</feature>
<proteinExistence type="predicted"/>
<dbReference type="EMBL" id="JAACJK010000231">
    <property type="protein sequence ID" value="KAF5309795.1"/>
    <property type="molecule type" value="Genomic_DNA"/>
</dbReference>
<feature type="compositionally biased region" description="Basic and acidic residues" evidence="1">
    <location>
        <begin position="194"/>
        <end position="205"/>
    </location>
</feature>
<dbReference type="OrthoDB" id="2965483at2759"/>
<feature type="compositionally biased region" description="Low complexity" evidence="1">
    <location>
        <begin position="315"/>
        <end position="334"/>
    </location>
</feature>
<dbReference type="Proteomes" id="UP000541558">
    <property type="component" value="Unassembled WGS sequence"/>
</dbReference>
<feature type="region of interest" description="Disordered" evidence="1">
    <location>
        <begin position="1"/>
        <end position="21"/>
    </location>
</feature>
<dbReference type="Gene3D" id="1.20.58.80">
    <property type="entry name" value="Phosphotransferase system, lactose/cellobiose-type IIA subunit"/>
    <property type="match status" value="1"/>
</dbReference>
<keyword evidence="3" id="KW-1185">Reference proteome</keyword>
<dbReference type="AlphaFoldDB" id="A0A8H5ARZ4"/>
<gene>
    <name evidence="2" type="ORF">D9611_013640</name>
</gene>
<reference evidence="2 3" key="1">
    <citation type="journal article" date="2020" name="ISME J.">
        <title>Uncovering the hidden diversity of litter-decomposition mechanisms in mushroom-forming fungi.</title>
        <authorList>
            <person name="Floudas D."/>
            <person name="Bentzer J."/>
            <person name="Ahren D."/>
            <person name="Johansson T."/>
            <person name="Persson P."/>
            <person name="Tunlid A."/>
        </authorList>
    </citation>
    <scope>NUCLEOTIDE SEQUENCE [LARGE SCALE GENOMIC DNA]</scope>
    <source>
        <strain evidence="2 3">CBS 175.51</strain>
    </source>
</reference>
<comment type="caution">
    <text evidence="2">The sequence shown here is derived from an EMBL/GenBank/DDBJ whole genome shotgun (WGS) entry which is preliminary data.</text>
</comment>
<evidence type="ECO:0000313" key="2">
    <source>
        <dbReference type="EMBL" id="KAF5309795.1"/>
    </source>
</evidence>
<protein>
    <submittedName>
        <fullName evidence="2">Uncharacterized protein</fullName>
    </submittedName>
</protein>
<organism evidence="2 3">
    <name type="scientific">Ephemerocybe angulata</name>
    <dbReference type="NCBI Taxonomy" id="980116"/>
    <lineage>
        <taxon>Eukaryota</taxon>
        <taxon>Fungi</taxon>
        <taxon>Dikarya</taxon>
        <taxon>Basidiomycota</taxon>
        <taxon>Agaricomycotina</taxon>
        <taxon>Agaricomycetes</taxon>
        <taxon>Agaricomycetidae</taxon>
        <taxon>Agaricales</taxon>
        <taxon>Agaricineae</taxon>
        <taxon>Psathyrellaceae</taxon>
        <taxon>Ephemerocybe</taxon>
    </lineage>
</organism>
<feature type="compositionally biased region" description="Basic and acidic residues" evidence="1">
    <location>
        <begin position="149"/>
        <end position="159"/>
    </location>
</feature>
<sequence>MSSTPSTSNLKPSSTVAKKTAPASIAELSALVRRRLWTDDKELGHWLDKASAYRKKGEESLNKAEQFRKEGLRDKEMEQKEKAFVHLSKAAILMVEKVPKHPGMSDVPPGLYHTLVNNGGELIGTIADLKKELREEHQRWVKRQLELEQKRKEDDERNAVHLSRLSQALSPDDNEDAEPVAISVEPPAAEEDSEKLQAIRLELAEISRPSSPVSPEGPITSHALLRNTRVQEAEDFPQEGHLAPPSYEDVMSDIAYEGGATTPRSDNGSEYGFEVVQPDHPAGALTPQYEPSVDFPSDVYEKKDVKRHESRSSSRRSSISKSRKASPSPARAAATVESQDICDLDKALEDVYMRLAHLRKMGTLLPPSTRKRLEELKRFLL</sequence>
<feature type="compositionally biased region" description="Polar residues" evidence="1">
    <location>
        <begin position="1"/>
        <end position="17"/>
    </location>
</feature>
<evidence type="ECO:0000313" key="3">
    <source>
        <dbReference type="Proteomes" id="UP000541558"/>
    </source>
</evidence>
<accession>A0A8H5ARZ4</accession>
<feature type="compositionally biased region" description="Basic and acidic residues" evidence="1">
    <location>
        <begin position="299"/>
        <end position="312"/>
    </location>
</feature>
<name>A0A8H5ARZ4_9AGAR</name>
<evidence type="ECO:0000256" key="1">
    <source>
        <dbReference type="SAM" id="MobiDB-lite"/>
    </source>
</evidence>